<dbReference type="Gene3D" id="1.10.150.900">
    <property type="match status" value="1"/>
</dbReference>
<gene>
    <name evidence="8" type="ORF">EW026_g8286</name>
</gene>
<organism evidence="8 9">
    <name type="scientific">Hermanssonia centrifuga</name>
    <dbReference type="NCBI Taxonomy" id="98765"/>
    <lineage>
        <taxon>Eukaryota</taxon>
        <taxon>Fungi</taxon>
        <taxon>Dikarya</taxon>
        <taxon>Basidiomycota</taxon>
        <taxon>Agaricomycotina</taxon>
        <taxon>Agaricomycetes</taxon>
        <taxon>Polyporales</taxon>
        <taxon>Meruliaceae</taxon>
        <taxon>Hermanssonia</taxon>
    </lineage>
</organism>
<evidence type="ECO:0000256" key="4">
    <source>
        <dbReference type="ARBA" id="ARBA00022801"/>
    </source>
</evidence>
<feature type="transmembrane region" description="Helical" evidence="6">
    <location>
        <begin position="35"/>
        <end position="54"/>
    </location>
</feature>
<evidence type="ECO:0000256" key="3">
    <source>
        <dbReference type="ARBA" id="ARBA00022723"/>
    </source>
</evidence>
<evidence type="ECO:0000256" key="1">
    <source>
        <dbReference type="ARBA" id="ARBA00006247"/>
    </source>
</evidence>
<accession>A0A4S4K4P9</accession>
<reference evidence="8 9" key="1">
    <citation type="submission" date="2019-02" db="EMBL/GenBank/DDBJ databases">
        <title>Genome sequencing of the rare red list fungi Phlebia centrifuga.</title>
        <authorList>
            <person name="Buettner E."/>
            <person name="Kellner H."/>
        </authorList>
    </citation>
    <scope>NUCLEOTIDE SEQUENCE [LARGE SCALE GENOMIC DNA]</scope>
    <source>
        <strain evidence="8 9">DSM 108282</strain>
    </source>
</reference>
<sequence>MEKSEYFKEAIDPELSISYQTGRRKASLARMPDQIRRIVLFCCVCVLGFLTYVAKPSIWSIDGKSATPVLQDPSGSECPQASPISSSLHADLLKLLEKEFASEEYKAKAYETLGGAVRIPTVVLAFGIDEERGGISGATAIRDHLLTTYGEDAFSILVDEGGFQELREDVLIAYPAVAEKGSFNLRIEVSTPGGHSSVPPAHTGIGILAALVTELEEHPHPIQLYRNATFYESLQCQAAHDPKLPPHLKNLIKGSLNSDKALLELETELLETNPQFKAIAGTTQAVDIIGGGVKVNALPESTFAIVNHRIAGHSSVGALKAHITTVLGPVAERFNLSFDAFGGGAGHAANGLVTLSDAFDTGLEPAPITSTSGSGPYELLSGTIINTIESSPRKAYSGKKAVVAPSISLGNTDTKHYWNLTKHIFRYGHKGGFDAYNGAHTVNEAIRAEGFLEMIRFFSQLILNSDQTDLLE</sequence>
<dbReference type="GO" id="GO:0000328">
    <property type="term" value="C:fungal-type vacuole lumen"/>
    <property type="evidence" value="ECO:0007669"/>
    <property type="project" value="TreeGrafter"/>
</dbReference>
<dbReference type="SUPFAM" id="SSF53187">
    <property type="entry name" value="Zn-dependent exopeptidases"/>
    <property type="match status" value="1"/>
</dbReference>
<evidence type="ECO:0000313" key="9">
    <source>
        <dbReference type="Proteomes" id="UP000309038"/>
    </source>
</evidence>
<evidence type="ECO:0000313" key="8">
    <source>
        <dbReference type="EMBL" id="THG92711.1"/>
    </source>
</evidence>
<keyword evidence="4" id="KW-0378">Hydrolase</keyword>
<dbReference type="InterPro" id="IPR002933">
    <property type="entry name" value="Peptidase_M20"/>
</dbReference>
<feature type="domain" description="Peptidase M20 dimerisation" evidence="7">
    <location>
        <begin position="177"/>
        <end position="331"/>
    </location>
</feature>
<dbReference type="SUPFAM" id="SSF55031">
    <property type="entry name" value="Bacterial exopeptidase dimerisation domain"/>
    <property type="match status" value="1"/>
</dbReference>
<keyword evidence="5" id="KW-0862">Zinc</keyword>
<keyword evidence="3" id="KW-0479">Metal-binding</keyword>
<keyword evidence="6" id="KW-0812">Transmembrane</keyword>
<dbReference type="AlphaFoldDB" id="A0A4S4K4P9"/>
<evidence type="ECO:0000259" key="7">
    <source>
        <dbReference type="Pfam" id="PF07687"/>
    </source>
</evidence>
<keyword evidence="6" id="KW-0472">Membrane</keyword>
<keyword evidence="2" id="KW-0645">Protease</keyword>
<name>A0A4S4K4P9_9APHY</name>
<dbReference type="Gene3D" id="3.30.70.360">
    <property type="match status" value="1"/>
</dbReference>
<dbReference type="InterPro" id="IPR011650">
    <property type="entry name" value="Peptidase_M20_dimer"/>
</dbReference>
<dbReference type="InterPro" id="IPR047177">
    <property type="entry name" value="Pept_M20A"/>
</dbReference>
<protein>
    <recommendedName>
        <fullName evidence="7">Peptidase M20 dimerisation domain-containing protein</fullName>
    </recommendedName>
</protein>
<dbReference type="InterPro" id="IPR036264">
    <property type="entry name" value="Bact_exopeptidase_dim_dom"/>
</dbReference>
<evidence type="ECO:0000256" key="5">
    <source>
        <dbReference type="ARBA" id="ARBA00022833"/>
    </source>
</evidence>
<dbReference type="Proteomes" id="UP000309038">
    <property type="component" value="Unassembled WGS sequence"/>
</dbReference>
<dbReference type="PANTHER" id="PTHR45962">
    <property type="entry name" value="N-FATTY-ACYL-AMINO ACID SYNTHASE/HYDROLASE PM20D1"/>
    <property type="match status" value="1"/>
</dbReference>
<comment type="caution">
    <text evidence="8">The sequence shown here is derived from an EMBL/GenBank/DDBJ whole genome shotgun (WGS) entry which is preliminary data.</text>
</comment>
<proteinExistence type="inferred from homology"/>
<comment type="similarity">
    <text evidence="1">Belongs to the peptidase M20A family.</text>
</comment>
<dbReference type="Pfam" id="PF07687">
    <property type="entry name" value="M20_dimer"/>
    <property type="match status" value="1"/>
</dbReference>
<keyword evidence="6" id="KW-1133">Transmembrane helix</keyword>
<dbReference type="EMBL" id="SGPJ01000986">
    <property type="protein sequence ID" value="THG92711.1"/>
    <property type="molecule type" value="Genomic_DNA"/>
</dbReference>
<dbReference type="PANTHER" id="PTHR45962:SF1">
    <property type="entry name" value="N-FATTY-ACYL-AMINO ACID SYNTHASE_HYDROLASE PM20D1"/>
    <property type="match status" value="1"/>
</dbReference>
<evidence type="ECO:0000256" key="6">
    <source>
        <dbReference type="SAM" id="Phobius"/>
    </source>
</evidence>
<evidence type="ECO:0000256" key="2">
    <source>
        <dbReference type="ARBA" id="ARBA00022670"/>
    </source>
</evidence>
<dbReference type="Pfam" id="PF01546">
    <property type="entry name" value="Peptidase_M20"/>
    <property type="match status" value="1"/>
</dbReference>
<dbReference type="GO" id="GO:0004180">
    <property type="term" value="F:carboxypeptidase activity"/>
    <property type="evidence" value="ECO:0007669"/>
    <property type="project" value="TreeGrafter"/>
</dbReference>
<dbReference type="GO" id="GO:0051603">
    <property type="term" value="P:proteolysis involved in protein catabolic process"/>
    <property type="evidence" value="ECO:0007669"/>
    <property type="project" value="TreeGrafter"/>
</dbReference>
<dbReference type="GO" id="GO:0046872">
    <property type="term" value="F:metal ion binding"/>
    <property type="evidence" value="ECO:0007669"/>
    <property type="project" value="UniProtKB-KW"/>
</dbReference>
<keyword evidence="9" id="KW-1185">Reference proteome</keyword>